<evidence type="ECO:0000313" key="2">
    <source>
        <dbReference type="EMBL" id="CRK93200.1"/>
    </source>
</evidence>
<gene>
    <name evidence="2" type="ORF">CLUMA_CG006744</name>
</gene>
<dbReference type="EMBL" id="CVRI01000037">
    <property type="protein sequence ID" value="CRK93200.1"/>
    <property type="molecule type" value="Genomic_DNA"/>
</dbReference>
<keyword evidence="3" id="KW-1185">Reference proteome</keyword>
<protein>
    <submittedName>
        <fullName evidence="2">CLUMA_CG006744, isoform A</fullName>
    </submittedName>
</protein>
<proteinExistence type="predicted"/>
<accession>A0A1J1HYL9</accession>
<feature type="compositionally biased region" description="Basic residues" evidence="1">
    <location>
        <begin position="23"/>
        <end position="36"/>
    </location>
</feature>
<name>A0A1J1HYL9_9DIPT</name>
<evidence type="ECO:0000256" key="1">
    <source>
        <dbReference type="SAM" id="MobiDB-lite"/>
    </source>
</evidence>
<reference evidence="2 3" key="1">
    <citation type="submission" date="2015-04" db="EMBL/GenBank/DDBJ databases">
        <authorList>
            <person name="Syromyatnikov M.Y."/>
            <person name="Popov V.N."/>
        </authorList>
    </citation>
    <scope>NUCLEOTIDE SEQUENCE [LARGE SCALE GENOMIC DNA]</scope>
</reference>
<evidence type="ECO:0000313" key="3">
    <source>
        <dbReference type="Proteomes" id="UP000183832"/>
    </source>
</evidence>
<feature type="region of interest" description="Disordered" evidence="1">
    <location>
        <begin position="23"/>
        <end position="67"/>
    </location>
</feature>
<dbReference type="AlphaFoldDB" id="A0A1J1HYL9"/>
<organism evidence="2 3">
    <name type="scientific">Clunio marinus</name>
    <dbReference type="NCBI Taxonomy" id="568069"/>
    <lineage>
        <taxon>Eukaryota</taxon>
        <taxon>Metazoa</taxon>
        <taxon>Ecdysozoa</taxon>
        <taxon>Arthropoda</taxon>
        <taxon>Hexapoda</taxon>
        <taxon>Insecta</taxon>
        <taxon>Pterygota</taxon>
        <taxon>Neoptera</taxon>
        <taxon>Endopterygota</taxon>
        <taxon>Diptera</taxon>
        <taxon>Nematocera</taxon>
        <taxon>Chironomoidea</taxon>
        <taxon>Chironomidae</taxon>
        <taxon>Clunio</taxon>
    </lineage>
</organism>
<dbReference type="Proteomes" id="UP000183832">
    <property type="component" value="Unassembled WGS sequence"/>
</dbReference>
<sequence length="67" mass="7936">MLNGFFLKKRLNKTTFENVYKGRKGKRNHWPNRHKTSNNTNVECGTPEDEMNRSKTPKSIRETCPRI</sequence>